<keyword evidence="3" id="KW-1185">Reference proteome</keyword>
<dbReference type="Proteomes" id="UP001153292">
    <property type="component" value="Chromosome 14"/>
</dbReference>
<evidence type="ECO:0008006" key="4">
    <source>
        <dbReference type="Google" id="ProtNLM"/>
    </source>
</evidence>
<organism evidence="2 3">
    <name type="scientific">Chilo suppressalis</name>
    <name type="common">Asiatic rice borer moth</name>
    <dbReference type="NCBI Taxonomy" id="168631"/>
    <lineage>
        <taxon>Eukaryota</taxon>
        <taxon>Metazoa</taxon>
        <taxon>Ecdysozoa</taxon>
        <taxon>Arthropoda</taxon>
        <taxon>Hexapoda</taxon>
        <taxon>Insecta</taxon>
        <taxon>Pterygota</taxon>
        <taxon>Neoptera</taxon>
        <taxon>Endopterygota</taxon>
        <taxon>Lepidoptera</taxon>
        <taxon>Glossata</taxon>
        <taxon>Ditrysia</taxon>
        <taxon>Pyraloidea</taxon>
        <taxon>Crambidae</taxon>
        <taxon>Crambinae</taxon>
        <taxon>Chilo</taxon>
    </lineage>
</organism>
<reference evidence="2" key="1">
    <citation type="submission" date="2021-12" db="EMBL/GenBank/DDBJ databases">
        <authorList>
            <person name="King R."/>
        </authorList>
    </citation>
    <scope>NUCLEOTIDE SEQUENCE</scope>
</reference>
<feature type="region of interest" description="Disordered" evidence="1">
    <location>
        <begin position="107"/>
        <end position="148"/>
    </location>
</feature>
<name>A0ABN8AU04_CHISP</name>
<sequence length="148" mass="16513">MIQKSASWQVYRNVNSTSSDISTSSSENNETPLKKFNRLFRTSVARRWAYFKRDRSSLWVRGRSVSDTELSIIINNERAFCDVQGFQRRSLQVYGARAEPPLPTLFVTSAGGSGSGSVACEEASDGSDAERPRRGHHLRVPTPAFPSQ</sequence>
<evidence type="ECO:0000313" key="2">
    <source>
        <dbReference type="EMBL" id="CAH0399464.1"/>
    </source>
</evidence>
<accession>A0ABN8AU04</accession>
<proteinExistence type="predicted"/>
<evidence type="ECO:0000313" key="3">
    <source>
        <dbReference type="Proteomes" id="UP001153292"/>
    </source>
</evidence>
<gene>
    <name evidence="2" type="ORF">CHILSU_LOCUS2611</name>
</gene>
<dbReference type="EMBL" id="OU963907">
    <property type="protein sequence ID" value="CAH0399464.1"/>
    <property type="molecule type" value="Genomic_DNA"/>
</dbReference>
<protein>
    <recommendedName>
        <fullName evidence="4">PH domain-containing protein</fullName>
    </recommendedName>
</protein>
<evidence type="ECO:0000256" key="1">
    <source>
        <dbReference type="SAM" id="MobiDB-lite"/>
    </source>
</evidence>